<keyword evidence="4 6" id="KW-0339">Growth factor</keyword>
<gene>
    <name evidence="10" type="primary">BMP5</name>
    <name evidence="10" type="ORF">AOXY_G1305</name>
    <name evidence="9" type="ORF">AOXY_G1825</name>
</gene>
<comment type="similarity">
    <text evidence="2 6">Belongs to the TGF-beta family.</text>
</comment>
<dbReference type="EMBL" id="JAGXEW010000002">
    <property type="protein sequence ID" value="KAK1174340.1"/>
    <property type="molecule type" value="Genomic_DNA"/>
</dbReference>
<evidence type="ECO:0000256" key="1">
    <source>
        <dbReference type="ARBA" id="ARBA00004613"/>
    </source>
</evidence>
<accession>A0AAD8GKM5</accession>
<keyword evidence="3" id="KW-0964">Secreted</keyword>
<dbReference type="PROSITE" id="PS00250">
    <property type="entry name" value="TGF_BETA_1"/>
    <property type="match status" value="1"/>
</dbReference>
<dbReference type="PROSITE" id="PS51362">
    <property type="entry name" value="TGF_BETA_2"/>
    <property type="match status" value="1"/>
</dbReference>
<dbReference type="Gene3D" id="2.10.90.10">
    <property type="entry name" value="Cystine-knot cytokines"/>
    <property type="match status" value="1"/>
</dbReference>
<dbReference type="GO" id="GO:0005615">
    <property type="term" value="C:extracellular space"/>
    <property type="evidence" value="ECO:0007669"/>
    <property type="project" value="TreeGrafter"/>
</dbReference>
<evidence type="ECO:0000256" key="3">
    <source>
        <dbReference type="ARBA" id="ARBA00022525"/>
    </source>
</evidence>
<keyword evidence="11" id="KW-1185">Reference proteome</keyword>
<dbReference type="InterPro" id="IPR001839">
    <property type="entry name" value="TGF-b_C"/>
</dbReference>
<evidence type="ECO:0000256" key="5">
    <source>
        <dbReference type="ARBA" id="ARBA00023157"/>
    </source>
</evidence>
<dbReference type="Pfam" id="PF00019">
    <property type="entry name" value="TGF_beta"/>
    <property type="match status" value="1"/>
</dbReference>
<dbReference type="InterPro" id="IPR017948">
    <property type="entry name" value="TGFb_CS"/>
</dbReference>
<dbReference type="InterPro" id="IPR001111">
    <property type="entry name" value="TGF-b_propeptide"/>
</dbReference>
<feature type="signal peptide" evidence="7">
    <location>
        <begin position="1"/>
        <end position="17"/>
    </location>
</feature>
<dbReference type="Pfam" id="PF00688">
    <property type="entry name" value="TGFb_propeptide"/>
    <property type="match status" value="1"/>
</dbReference>
<evidence type="ECO:0000313" key="10">
    <source>
        <dbReference type="EMBL" id="KAK1176430.1"/>
    </source>
</evidence>
<evidence type="ECO:0000259" key="8">
    <source>
        <dbReference type="PROSITE" id="PS51362"/>
    </source>
</evidence>
<dbReference type="CDD" id="cd19376">
    <property type="entry name" value="TGF_beta_GDF15"/>
    <property type="match status" value="1"/>
</dbReference>
<comment type="subcellular location">
    <subcellularLocation>
        <location evidence="1">Secreted</location>
    </subcellularLocation>
</comment>
<feature type="chain" id="PRO_5042442219" evidence="7">
    <location>
        <begin position="18"/>
        <end position="391"/>
    </location>
</feature>
<evidence type="ECO:0000313" key="11">
    <source>
        <dbReference type="Proteomes" id="UP001230051"/>
    </source>
</evidence>
<dbReference type="InterPro" id="IPR029034">
    <property type="entry name" value="Cystine-knot_cytokine"/>
</dbReference>
<dbReference type="EMBL" id="JAGXEW010000001">
    <property type="protein sequence ID" value="KAK1176430.1"/>
    <property type="molecule type" value="Genomic_DNA"/>
</dbReference>
<evidence type="ECO:0000256" key="7">
    <source>
        <dbReference type="SAM" id="SignalP"/>
    </source>
</evidence>
<evidence type="ECO:0000256" key="2">
    <source>
        <dbReference type="ARBA" id="ARBA00006656"/>
    </source>
</evidence>
<dbReference type="SUPFAM" id="SSF57501">
    <property type="entry name" value="Cystine-knot cytokines"/>
    <property type="match status" value="1"/>
</dbReference>
<evidence type="ECO:0000313" key="9">
    <source>
        <dbReference type="EMBL" id="KAK1174340.1"/>
    </source>
</evidence>
<reference evidence="10" key="1">
    <citation type="submission" date="2022-02" db="EMBL/GenBank/DDBJ databases">
        <title>Atlantic sturgeon de novo genome assembly.</title>
        <authorList>
            <person name="Stock M."/>
            <person name="Klopp C."/>
            <person name="Guiguen Y."/>
            <person name="Cabau C."/>
            <person name="Parinello H."/>
            <person name="Santidrian Yebra-Pimentel E."/>
            <person name="Kuhl H."/>
            <person name="Dirks R.P."/>
            <person name="Guessner J."/>
            <person name="Wuertz S."/>
            <person name="Du K."/>
            <person name="Schartl M."/>
        </authorList>
    </citation>
    <scope>NUCLEOTIDE SEQUENCE</scope>
    <source>
        <strain evidence="10">STURGEONOMICS-FGT-2020</strain>
        <tissue evidence="10">Whole blood</tissue>
    </source>
</reference>
<dbReference type="Gene3D" id="2.60.120.970">
    <property type="match status" value="1"/>
</dbReference>
<dbReference type="PANTHER" id="PTHR11848">
    <property type="entry name" value="TGF-BETA FAMILY"/>
    <property type="match status" value="1"/>
</dbReference>
<protein>
    <submittedName>
        <fullName evidence="10">Bone morphogenetic protein 2-A-like</fullName>
    </submittedName>
</protein>
<dbReference type="AlphaFoldDB" id="A0AAD8GKM5"/>
<evidence type="ECO:0000256" key="6">
    <source>
        <dbReference type="RuleBase" id="RU000354"/>
    </source>
</evidence>
<dbReference type="PANTHER" id="PTHR11848:SF78">
    <property type="entry name" value="GROWTH_DIFFERENTIATION FACTOR 15"/>
    <property type="match status" value="1"/>
</dbReference>
<proteinExistence type="inferred from homology"/>
<sequence>MYLLSCFLLLCFTCCELKPKDSLEWAAERENRIEAIQRGILQQLGLEKPPVVDLNITQSEEEQVYSLYLQRVGRDGKNRKMSDSSQNRGTNMLVHVNGTFFEKDNEKNSKKKTNKQLLFDLNVCRYKEVEVKRAELKLFLGPRHSKGSETVQRITIYQVLNPRESKRLMVASGLISAQEARQPDIFNIEKSVKHWLAHPQDNYGLELEFSHDVIKRNQEAGVGAELEIEGYQFLKKRRTRRDSPSEDCNKNEKQCCRKPMQVSFEEIGWADWIKVPKVYDAFYCDGTCPPKYKNTNAYTEIKSKMHHLSHGHIPGPCCVPADYVPLTVIHVNTEGKLTISALDGMIASKLWKHGTEQVIKAMYKEEEVRSHLKMAPECCTNPFRVPAVCRK</sequence>
<keyword evidence="7" id="KW-0732">Signal</keyword>
<dbReference type="SMART" id="SM00204">
    <property type="entry name" value="TGFB"/>
    <property type="match status" value="1"/>
</dbReference>
<name>A0AAD8GKM5_ACIOX</name>
<organism evidence="10 11">
    <name type="scientific">Acipenser oxyrinchus oxyrinchus</name>
    <dbReference type="NCBI Taxonomy" id="40147"/>
    <lineage>
        <taxon>Eukaryota</taxon>
        <taxon>Metazoa</taxon>
        <taxon>Chordata</taxon>
        <taxon>Craniata</taxon>
        <taxon>Vertebrata</taxon>
        <taxon>Euteleostomi</taxon>
        <taxon>Actinopterygii</taxon>
        <taxon>Chondrostei</taxon>
        <taxon>Acipenseriformes</taxon>
        <taxon>Acipenseridae</taxon>
        <taxon>Acipenser</taxon>
    </lineage>
</organism>
<dbReference type="GO" id="GO:0005125">
    <property type="term" value="F:cytokine activity"/>
    <property type="evidence" value="ECO:0007669"/>
    <property type="project" value="TreeGrafter"/>
</dbReference>
<comment type="caution">
    <text evidence="10">The sequence shown here is derived from an EMBL/GenBank/DDBJ whole genome shotgun (WGS) entry which is preliminary data.</text>
</comment>
<dbReference type="Proteomes" id="UP001230051">
    <property type="component" value="Unassembled WGS sequence"/>
</dbReference>
<dbReference type="GO" id="GO:0008083">
    <property type="term" value="F:growth factor activity"/>
    <property type="evidence" value="ECO:0007669"/>
    <property type="project" value="UniProtKB-KW"/>
</dbReference>
<evidence type="ECO:0000256" key="4">
    <source>
        <dbReference type="ARBA" id="ARBA00023030"/>
    </source>
</evidence>
<dbReference type="InterPro" id="IPR015615">
    <property type="entry name" value="TGF-beta-rel"/>
</dbReference>
<feature type="domain" description="TGF-beta family profile" evidence="8">
    <location>
        <begin position="238"/>
        <end position="353"/>
    </location>
</feature>
<keyword evidence="5" id="KW-1015">Disulfide bond</keyword>